<gene>
    <name evidence="2" type="ORF">DXZ20_09970</name>
</gene>
<keyword evidence="1" id="KW-0812">Transmembrane</keyword>
<evidence type="ECO:0000256" key="1">
    <source>
        <dbReference type="SAM" id="Phobius"/>
    </source>
</evidence>
<name>A0A6M0RJN6_9CYAN</name>
<protein>
    <submittedName>
        <fullName evidence="2">Metal-dependent hydrolase</fullName>
    </submittedName>
</protein>
<evidence type="ECO:0000313" key="2">
    <source>
        <dbReference type="EMBL" id="NEZ55992.1"/>
    </source>
</evidence>
<keyword evidence="3" id="KW-1185">Reference proteome</keyword>
<dbReference type="Pfam" id="PF04307">
    <property type="entry name" value="YdjM"/>
    <property type="match status" value="1"/>
</dbReference>
<keyword evidence="1" id="KW-1133">Transmembrane helix</keyword>
<keyword evidence="2" id="KW-0378">Hydrolase</keyword>
<dbReference type="PANTHER" id="PTHR35531:SF1">
    <property type="entry name" value="INNER MEMBRANE PROTEIN YBCI-RELATED"/>
    <property type="match status" value="1"/>
</dbReference>
<dbReference type="RefSeq" id="WP_163697899.1">
    <property type="nucleotide sequence ID" value="NZ_QXHD01000004.1"/>
</dbReference>
<sequence length="180" mass="20219">MPSPIAHSVSGYAIARGLEFPKVHSVLPLALYAVFVAIAADFDFLPKIVAGINTHRGFTHSLIFALIFSLMVSKLASNRTAIKHLRIFALTLVIYCSHLVLDFFTQGGSGIPLLWPVSDQMFQSAVPLFPAVHHSHGLFNSIHLFFLTFELTYTVLLLWGLSQWKSFRQQQKHKTSRLEQ</sequence>
<dbReference type="InterPro" id="IPR007404">
    <property type="entry name" value="YdjM-like"/>
</dbReference>
<keyword evidence="1" id="KW-0472">Membrane</keyword>
<feature type="transmembrane region" description="Helical" evidence="1">
    <location>
        <begin position="26"/>
        <end position="45"/>
    </location>
</feature>
<accession>A0A6M0RJN6</accession>
<dbReference type="EMBL" id="QXHD01000004">
    <property type="protein sequence ID" value="NEZ55992.1"/>
    <property type="molecule type" value="Genomic_DNA"/>
</dbReference>
<proteinExistence type="predicted"/>
<feature type="transmembrane region" description="Helical" evidence="1">
    <location>
        <begin position="87"/>
        <end position="105"/>
    </location>
</feature>
<dbReference type="AlphaFoldDB" id="A0A6M0RJN6"/>
<evidence type="ECO:0000313" key="3">
    <source>
        <dbReference type="Proteomes" id="UP000481033"/>
    </source>
</evidence>
<dbReference type="Proteomes" id="UP000481033">
    <property type="component" value="Unassembled WGS sequence"/>
</dbReference>
<dbReference type="PANTHER" id="PTHR35531">
    <property type="entry name" value="INNER MEMBRANE PROTEIN YBCI-RELATED"/>
    <property type="match status" value="1"/>
</dbReference>
<comment type="caution">
    <text evidence="2">The sequence shown here is derived from an EMBL/GenBank/DDBJ whole genome shotgun (WGS) entry which is preliminary data.</text>
</comment>
<feature type="transmembrane region" description="Helical" evidence="1">
    <location>
        <begin position="142"/>
        <end position="162"/>
    </location>
</feature>
<organism evidence="2 3">
    <name type="scientific">Adonisia turfae CCMR0081</name>
    <dbReference type="NCBI Taxonomy" id="2292702"/>
    <lineage>
        <taxon>Bacteria</taxon>
        <taxon>Bacillati</taxon>
        <taxon>Cyanobacteriota</taxon>
        <taxon>Adonisia</taxon>
        <taxon>Adonisia turfae</taxon>
    </lineage>
</organism>
<feature type="transmembrane region" description="Helical" evidence="1">
    <location>
        <begin position="57"/>
        <end position="75"/>
    </location>
</feature>
<reference evidence="2 3" key="1">
    <citation type="journal article" date="2020" name="Microb. Ecol.">
        <title>Ecogenomics of the Marine Benthic Filamentous Cyanobacterium Adonisia.</title>
        <authorList>
            <person name="Walter J.M."/>
            <person name="Coutinho F.H."/>
            <person name="Leomil L."/>
            <person name="Hargreaves P.I."/>
            <person name="Campeao M.E."/>
            <person name="Vieira V.V."/>
            <person name="Silva B.S."/>
            <person name="Fistarol G.O."/>
            <person name="Salomon P.S."/>
            <person name="Sawabe T."/>
            <person name="Mino S."/>
            <person name="Hosokawa M."/>
            <person name="Miyashita H."/>
            <person name="Maruyama F."/>
            <person name="van Verk M.C."/>
            <person name="Dutilh B.E."/>
            <person name="Thompson C.C."/>
            <person name="Thompson F.L."/>
        </authorList>
    </citation>
    <scope>NUCLEOTIDE SEQUENCE [LARGE SCALE GENOMIC DNA]</scope>
    <source>
        <strain evidence="2 3">CCMR0081</strain>
    </source>
</reference>
<dbReference type="GO" id="GO:0016787">
    <property type="term" value="F:hydrolase activity"/>
    <property type="evidence" value="ECO:0007669"/>
    <property type="project" value="UniProtKB-KW"/>
</dbReference>